<reference evidence="2 3" key="1">
    <citation type="submission" date="2015-09" db="EMBL/GenBank/DDBJ databases">
        <title>Whole genome shotgun sequence assembly of Aphanizomenon flos-aquae UKL13.</title>
        <authorList>
            <person name="Driscoll C."/>
        </authorList>
    </citation>
    <scope>NUCLEOTIDE SEQUENCE [LARGE SCALE GENOMIC DNA]</scope>
    <source>
        <strain evidence="2">MDT13</strain>
    </source>
</reference>
<accession>A0A1B7VMR4</accession>
<evidence type="ECO:0000256" key="1">
    <source>
        <dbReference type="SAM" id="MobiDB-lite"/>
    </source>
</evidence>
<name>A0A1B7VMR4_APHFL</name>
<protein>
    <submittedName>
        <fullName evidence="2">Uncharacterized protein</fullName>
    </submittedName>
</protein>
<proteinExistence type="predicted"/>
<dbReference type="EMBL" id="LJOY01000069">
    <property type="protein sequence ID" value="OBQ21320.1"/>
    <property type="molecule type" value="Genomic_DNA"/>
</dbReference>
<comment type="caution">
    <text evidence="2">The sequence shown here is derived from an EMBL/GenBank/DDBJ whole genome shotgun (WGS) entry which is preliminary data.</text>
</comment>
<organism evidence="2 3">
    <name type="scientific">Aphanizomenon flos-aquae LD13</name>
    <dbReference type="NCBI Taxonomy" id="1710894"/>
    <lineage>
        <taxon>Bacteria</taxon>
        <taxon>Bacillati</taxon>
        <taxon>Cyanobacteriota</taxon>
        <taxon>Cyanophyceae</taxon>
        <taxon>Nostocales</taxon>
        <taxon>Aphanizomenonaceae</taxon>
        <taxon>Aphanizomenon</taxon>
    </lineage>
</organism>
<evidence type="ECO:0000313" key="3">
    <source>
        <dbReference type="Proteomes" id="UP000092382"/>
    </source>
</evidence>
<dbReference type="PATRIC" id="fig|1710894.3.peg.1875"/>
<feature type="region of interest" description="Disordered" evidence="1">
    <location>
        <begin position="97"/>
        <end position="120"/>
    </location>
</feature>
<sequence length="120" mass="13287">MPAPDTSRRITPNNLQQDIDSYNGLKAVPSYTTARTIATPEALQKAYAEMVTKQQEETEKQALFKAAADAAKQAEWEFHNAVLAMKEAVKGQFGSDSDAAQAVGFKKKSERKRPTKKKIE</sequence>
<dbReference type="Proteomes" id="UP000092382">
    <property type="component" value="Unassembled WGS sequence"/>
</dbReference>
<feature type="compositionally biased region" description="Basic residues" evidence="1">
    <location>
        <begin position="105"/>
        <end position="120"/>
    </location>
</feature>
<evidence type="ECO:0000313" key="2">
    <source>
        <dbReference type="EMBL" id="OBQ21320.1"/>
    </source>
</evidence>
<gene>
    <name evidence="2" type="ORF">AN481_16415</name>
</gene>
<dbReference type="AlphaFoldDB" id="A0A1B7VMR4"/>